<dbReference type="EMBL" id="JBHSXI010000023">
    <property type="protein sequence ID" value="MFC6890338.1"/>
    <property type="molecule type" value="Genomic_DNA"/>
</dbReference>
<dbReference type="Gene3D" id="2.30.40.10">
    <property type="entry name" value="Urease, subunit C, domain 1"/>
    <property type="match status" value="2"/>
</dbReference>
<dbReference type="InterPro" id="IPR050287">
    <property type="entry name" value="MTA/SAH_deaminase"/>
</dbReference>
<name>A0ABD5URF5_9EURY</name>
<dbReference type="SUPFAM" id="SSF51556">
    <property type="entry name" value="Metallo-dependent hydrolases"/>
    <property type="match status" value="1"/>
</dbReference>
<accession>A0ABD5URF5</accession>
<dbReference type="Gene3D" id="3.20.20.140">
    <property type="entry name" value="Metal-dependent hydrolases"/>
    <property type="match status" value="2"/>
</dbReference>
<dbReference type="InterPro" id="IPR006680">
    <property type="entry name" value="Amidohydro-rel"/>
</dbReference>
<protein>
    <submittedName>
        <fullName evidence="2">Amidohydrolase family protein</fullName>
    </submittedName>
</protein>
<dbReference type="Proteomes" id="UP001596333">
    <property type="component" value="Unassembled WGS sequence"/>
</dbReference>
<dbReference type="InterPro" id="IPR032466">
    <property type="entry name" value="Metal_Hydrolase"/>
</dbReference>
<sequence>MHLEGTILRGDDFEPVEGRIVVADGEIVRIEEREVDGDAVILPAFVNAHTHIGDSIAKEAGEGLSLDELVAPPDGLKHRLLRSTSREEKVAAMARSLRYMESTGTGTFLEFREGGVEGVAALRDAITGEGVDAGERAIDSVVFGRDDPDVLSVADGYGASGARDADFDAVRAETRAAGKLFGIHAGERDADDINPAMDLDPDFLVHMVHAAEIHLERLADRGTPVVVCPRSNLVTNVGVPPIRELAERTTVALGTDNVMLDSPSMFREMEFAAKLSDLPAREVLRMATVNGARIAGLNRGVVAEGRDADLLVLDGDSDNLAGARDLVRAIVRRAGAADVSRVVIGGDVVVSRSAVT</sequence>
<dbReference type="SUPFAM" id="SSF51338">
    <property type="entry name" value="Composite domain of metallo-dependent hydrolases"/>
    <property type="match status" value="2"/>
</dbReference>
<dbReference type="CDD" id="cd01305">
    <property type="entry name" value="archeal_chlorohydrolases"/>
    <property type="match status" value="1"/>
</dbReference>
<reference evidence="2 3" key="1">
    <citation type="journal article" date="2019" name="Int. J. Syst. Evol. Microbiol.">
        <title>The Global Catalogue of Microorganisms (GCM) 10K type strain sequencing project: providing services to taxonomists for standard genome sequencing and annotation.</title>
        <authorList>
            <consortium name="The Broad Institute Genomics Platform"/>
            <consortium name="The Broad Institute Genome Sequencing Center for Infectious Disease"/>
            <person name="Wu L."/>
            <person name="Ma J."/>
        </authorList>
    </citation>
    <scope>NUCLEOTIDE SEQUENCE [LARGE SCALE GENOMIC DNA]</scope>
    <source>
        <strain evidence="2 3">Y73</strain>
    </source>
</reference>
<dbReference type="PANTHER" id="PTHR43794:SF5">
    <property type="entry name" value="CHLOROHYDROLASE FAMILY PROTEIN"/>
    <property type="match status" value="1"/>
</dbReference>
<proteinExistence type="predicted"/>
<organism evidence="2 3">
    <name type="scientific">Halorubrum trueperi</name>
    <dbReference type="NCBI Taxonomy" id="2004704"/>
    <lineage>
        <taxon>Archaea</taxon>
        <taxon>Methanobacteriati</taxon>
        <taxon>Methanobacteriota</taxon>
        <taxon>Stenosarchaea group</taxon>
        <taxon>Halobacteria</taxon>
        <taxon>Halobacteriales</taxon>
        <taxon>Haloferacaceae</taxon>
        <taxon>Halorubrum</taxon>
    </lineage>
</organism>
<dbReference type="InterPro" id="IPR011059">
    <property type="entry name" value="Metal-dep_hydrolase_composite"/>
</dbReference>
<evidence type="ECO:0000259" key="1">
    <source>
        <dbReference type="Pfam" id="PF01979"/>
    </source>
</evidence>
<dbReference type="PANTHER" id="PTHR43794">
    <property type="entry name" value="AMINOHYDROLASE SSNA-RELATED"/>
    <property type="match status" value="1"/>
</dbReference>
<dbReference type="RefSeq" id="WP_379770151.1">
    <property type="nucleotide sequence ID" value="NZ_JBHSXI010000023.1"/>
</dbReference>
<evidence type="ECO:0000313" key="2">
    <source>
        <dbReference type="EMBL" id="MFC6890338.1"/>
    </source>
</evidence>
<evidence type="ECO:0000313" key="3">
    <source>
        <dbReference type="Proteomes" id="UP001596333"/>
    </source>
</evidence>
<gene>
    <name evidence="2" type="ORF">ACFQEY_15170</name>
</gene>
<comment type="caution">
    <text evidence="2">The sequence shown here is derived from an EMBL/GenBank/DDBJ whole genome shotgun (WGS) entry which is preliminary data.</text>
</comment>
<keyword evidence="3" id="KW-1185">Reference proteome</keyword>
<feature type="domain" description="Amidohydrolase-related" evidence="1">
    <location>
        <begin position="40"/>
        <end position="349"/>
    </location>
</feature>
<dbReference type="Pfam" id="PF01979">
    <property type="entry name" value="Amidohydro_1"/>
    <property type="match status" value="1"/>
</dbReference>
<dbReference type="AlphaFoldDB" id="A0ABD5URF5"/>